<dbReference type="SUPFAM" id="SSF53098">
    <property type="entry name" value="Ribonuclease H-like"/>
    <property type="match status" value="1"/>
</dbReference>
<keyword evidence="3" id="KW-1185">Reference proteome</keyword>
<dbReference type="PROSITE" id="PS50994">
    <property type="entry name" value="INTEGRASE"/>
    <property type="match status" value="1"/>
</dbReference>
<dbReference type="InterPro" id="IPR012337">
    <property type="entry name" value="RNaseH-like_sf"/>
</dbReference>
<dbReference type="AlphaFoldDB" id="A0A183F6E8"/>
<accession>A0A3P7TI53</accession>
<dbReference type="InterPro" id="IPR001584">
    <property type="entry name" value="Integrase_cat-core"/>
</dbReference>
<evidence type="ECO:0000313" key="4">
    <source>
        <dbReference type="WBParaSite" id="HPBE_0000174001-mRNA-1"/>
    </source>
</evidence>
<dbReference type="Proteomes" id="UP000050761">
    <property type="component" value="Unassembled WGS sequence"/>
</dbReference>
<dbReference type="WBParaSite" id="HPBE_0000174001-mRNA-1">
    <property type="protein sequence ID" value="HPBE_0000174001-mRNA-1"/>
    <property type="gene ID" value="HPBE_0000174001"/>
</dbReference>
<protein>
    <submittedName>
        <fullName evidence="4">Integrase catalytic domain-containing protein</fullName>
    </submittedName>
</protein>
<dbReference type="GO" id="GO:0015074">
    <property type="term" value="P:DNA integration"/>
    <property type="evidence" value="ECO:0007669"/>
    <property type="project" value="InterPro"/>
</dbReference>
<reference evidence="4" key="2">
    <citation type="submission" date="2019-09" db="UniProtKB">
        <authorList>
            <consortium name="WormBaseParasite"/>
        </authorList>
    </citation>
    <scope>IDENTIFICATION</scope>
</reference>
<gene>
    <name evidence="2" type="ORF">HPBE_LOCUS1741</name>
</gene>
<reference evidence="2 3" key="1">
    <citation type="submission" date="2018-11" db="EMBL/GenBank/DDBJ databases">
        <authorList>
            <consortium name="Pathogen Informatics"/>
        </authorList>
    </citation>
    <scope>NUCLEOTIDE SEQUENCE [LARGE SCALE GENOMIC DNA]</scope>
</reference>
<accession>A0A183F6E8</accession>
<dbReference type="GO" id="GO:0003676">
    <property type="term" value="F:nucleic acid binding"/>
    <property type="evidence" value="ECO:0007669"/>
    <property type="project" value="InterPro"/>
</dbReference>
<dbReference type="EMBL" id="UZAH01002120">
    <property type="protein sequence ID" value="VDO21046.1"/>
    <property type="molecule type" value="Genomic_DNA"/>
</dbReference>
<dbReference type="InterPro" id="IPR036397">
    <property type="entry name" value="RNaseH_sf"/>
</dbReference>
<dbReference type="Gene3D" id="3.30.420.10">
    <property type="entry name" value="Ribonuclease H-like superfamily/Ribonuclease H"/>
    <property type="match status" value="1"/>
</dbReference>
<proteinExistence type="predicted"/>
<evidence type="ECO:0000259" key="1">
    <source>
        <dbReference type="PROSITE" id="PS50994"/>
    </source>
</evidence>
<dbReference type="PANTHER" id="PTHR47331">
    <property type="entry name" value="PHD-TYPE DOMAIN-CONTAINING PROTEIN"/>
    <property type="match status" value="1"/>
</dbReference>
<organism evidence="3 4">
    <name type="scientific">Heligmosomoides polygyrus</name>
    <name type="common">Parasitic roundworm</name>
    <dbReference type="NCBI Taxonomy" id="6339"/>
    <lineage>
        <taxon>Eukaryota</taxon>
        <taxon>Metazoa</taxon>
        <taxon>Ecdysozoa</taxon>
        <taxon>Nematoda</taxon>
        <taxon>Chromadorea</taxon>
        <taxon>Rhabditida</taxon>
        <taxon>Rhabditina</taxon>
        <taxon>Rhabditomorpha</taxon>
        <taxon>Strongyloidea</taxon>
        <taxon>Heligmosomidae</taxon>
        <taxon>Heligmosomoides</taxon>
    </lineage>
</organism>
<sequence length="136" mass="15354">MEVRRSATDALSPVTRLVHLELVSDVSTIAFLHLSRRFFARLGIQKSITSDNAPTFTLGDVVLSEWLESAKDDTTIAKEISSRQIQWTYNTTYAPWQGGVYERMIRSVKLSMNKSLGKVTPSREELGMLIVEMEVC</sequence>
<name>A0A183F6E8_HELPZ</name>
<dbReference type="OrthoDB" id="5862077at2759"/>
<evidence type="ECO:0000313" key="2">
    <source>
        <dbReference type="EMBL" id="VDO21046.1"/>
    </source>
</evidence>
<feature type="domain" description="Integrase catalytic" evidence="1">
    <location>
        <begin position="1"/>
        <end position="136"/>
    </location>
</feature>
<evidence type="ECO:0000313" key="3">
    <source>
        <dbReference type="Proteomes" id="UP000050761"/>
    </source>
</evidence>